<name>A0ABS4VLP6_9PSEU</name>
<evidence type="ECO:0000313" key="2">
    <source>
        <dbReference type="EMBL" id="MBP2364844.1"/>
    </source>
</evidence>
<feature type="compositionally biased region" description="Basic and acidic residues" evidence="1">
    <location>
        <begin position="377"/>
        <end position="388"/>
    </location>
</feature>
<sequence>MLLCDALGAATVADTSPGRRGHRRGRPVVDSHGRHHGHGRLPCHSRPPRHSRTHATETTPHRSRRARDRDRHRTGPRNRAGPSSTCSGSARTSARSFARQRSYSLGSTAPRLSLCMATGSWCSGCRSIPPGRSIARSWRHRRREDRAHRTDRSFSVLQRQRLPRGNRSAPADSGVRRHGACQIWCTGPVGARRGDVCLPGSVPHEPGRGRPGRRLRPVGSSVAGGEGAPGTPGWCWWVRSRSWPRAVTRPSDRHRPGRGAFGSVRTSRCRGAGRSRTTSCRSRCACFTWNTSHGHGPTTVCQLHRGELDGRRAVRQVADVGPQPVGDHWRVGLPPHHRVLGVADPTAQARAAVDAGEQVAARRVHAGGPRRPRGPQRPHEGHTRGVRA</sequence>
<dbReference type="Proteomes" id="UP001519295">
    <property type="component" value="Unassembled WGS sequence"/>
</dbReference>
<feature type="region of interest" description="Disordered" evidence="1">
    <location>
        <begin position="136"/>
        <end position="174"/>
    </location>
</feature>
<feature type="region of interest" description="Disordered" evidence="1">
    <location>
        <begin position="13"/>
        <end position="102"/>
    </location>
</feature>
<feature type="region of interest" description="Disordered" evidence="1">
    <location>
        <begin position="247"/>
        <end position="276"/>
    </location>
</feature>
<accession>A0ABS4VLP6</accession>
<protein>
    <submittedName>
        <fullName evidence="2">Uncharacterized protein</fullName>
    </submittedName>
</protein>
<keyword evidence="3" id="KW-1185">Reference proteome</keyword>
<feature type="compositionally biased region" description="Basic residues" evidence="1">
    <location>
        <begin position="33"/>
        <end position="53"/>
    </location>
</feature>
<feature type="region of interest" description="Disordered" evidence="1">
    <location>
        <begin position="362"/>
        <end position="388"/>
    </location>
</feature>
<feature type="region of interest" description="Disordered" evidence="1">
    <location>
        <begin position="200"/>
        <end position="226"/>
    </location>
</feature>
<evidence type="ECO:0000256" key="1">
    <source>
        <dbReference type="SAM" id="MobiDB-lite"/>
    </source>
</evidence>
<proteinExistence type="predicted"/>
<evidence type="ECO:0000313" key="3">
    <source>
        <dbReference type="Proteomes" id="UP001519295"/>
    </source>
</evidence>
<dbReference type="EMBL" id="JAGINU010000001">
    <property type="protein sequence ID" value="MBP2364844.1"/>
    <property type="molecule type" value="Genomic_DNA"/>
</dbReference>
<reference evidence="2 3" key="1">
    <citation type="submission" date="2021-03" db="EMBL/GenBank/DDBJ databases">
        <title>Sequencing the genomes of 1000 actinobacteria strains.</title>
        <authorList>
            <person name="Klenk H.-P."/>
        </authorList>
    </citation>
    <scope>NUCLEOTIDE SEQUENCE [LARGE SCALE GENOMIC DNA]</scope>
    <source>
        <strain evidence="2 3">DSM 45256</strain>
    </source>
</reference>
<comment type="caution">
    <text evidence="2">The sequence shown here is derived from an EMBL/GenBank/DDBJ whole genome shotgun (WGS) entry which is preliminary data.</text>
</comment>
<gene>
    <name evidence="2" type="ORF">JOF36_000540</name>
</gene>
<organism evidence="2 3">
    <name type="scientific">Pseudonocardia parietis</name>
    <dbReference type="NCBI Taxonomy" id="570936"/>
    <lineage>
        <taxon>Bacteria</taxon>
        <taxon>Bacillati</taxon>
        <taxon>Actinomycetota</taxon>
        <taxon>Actinomycetes</taxon>
        <taxon>Pseudonocardiales</taxon>
        <taxon>Pseudonocardiaceae</taxon>
        <taxon>Pseudonocardia</taxon>
    </lineage>
</organism>
<feature type="compositionally biased region" description="Basic residues" evidence="1">
    <location>
        <begin position="362"/>
        <end position="376"/>
    </location>
</feature>
<feature type="compositionally biased region" description="Polar residues" evidence="1">
    <location>
        <begin position="81"/>
        <end position="102"/>
    </location>
</feature>